<feature type="domain" description="ABC-type glycine betaine transport system substrate-binding" evidence="2">
    <location>
        <begin position="28"/>
        <end position="292"/>
    </location>
</feature>
<name>A0A2J0YYE7_RHIML</name>
<dbReference type="EMBL" id="NJGD01000010">
    <property type="protein sequence ID" value="PJR13298.1"/>
    <property type="molecule type" value="Genomic_DNA"/>
</dbReference>
<dbReference type="AlphaFoldDB" id="A0A2J0YYE7"/>
<protein>
    <submittedName>
        <fullName evidence="3">Glycine/betaine ABC transporter substrate-binding protein</fullName>
    </submittedName>
</protein>
<dbReference type="SUPFAM" id="SSF53850">
    <property type="entry name" value="Periplasmic binding protein-like II"/>
    <property type="match status" value="1"/>
</dbReference>
<keyword evidence="1" id="KW-0732">Signal</keyword>
<proteinExistence type="predicted"/>
<organism evidence="3 4">
    <name type="scientific">Rhizobium meliloti</name>
    <name type="common">Ensifer meliloti</name>
    <name type="synonym">Sinorhizobium meliloti</name>
    <dbReference type="NCBI Taxonomy" id="382"/>
    <lineage>
        <taxon>Bacteria</taxon>
        <taxon>Pseudomonadati</taxon>
        <taxon>Pseudomonadota</taxon>
        <taxon>Alphaproteobacteria</taxon>
        <taxon>Hyphomicrobiales</taxon>
        <taxon>Rhizobiaceae</taxon>
        <taxon>Sinorhizobium/Ensifer group</taxon>
        <taxon>Sinorhizobium</taxon>
    </lineage>
</organism>
<evidence type="ECO:0000256" key="1">
    <source>
        <dbReference type="SAM" id="SignalP"/>
    </source>
</evidence>
<dbReference type="RefSeq" id="WP_100673282.1">
    <property type="nucleotide sequence ID" value="NZ_NJGD01000010.1"/>
</dbReference>
<dbReference type="GO" id="GO:0022857">
    <property type="term" value="F:transmembrane transporter activity"/>
    <property type="evidence" value="ECO:0007669"/>
    <property type="project" value="InterPro"/>
</dbReference>
<evidence type="ECO:0000313" key="4">
    <source>
        <dbReference type="Proteomes" id="UP000231987"/>
    </source>
</evidence>
<feature type="signal peptide" evidence="1">
    <location>
        <begin position="1"/>
        <end position="26"/>
    </location>
</feature>
<dbReference type="Proteomes" id="UP000231987">
    <property type="component" value="Unassembled WGS sequence"/>
</dbReference>
<dbReference type="CDD" id="cd13611">
    <property type="entry name" value="PBP2_YehZ"/>
    <property type="match status" value="1"/>
</dbReference>
<dbReference type="Gene3D" id="3.40.190.120">
    <property type="entry name" value="Osmoprotection protein (prox), domain 2"/>
    <property type="match status" value="1"/>
</dbReference>
<evidence type="ECO:0000259" key="2">
    <source>
        <dbReference type="Pfam" id="PF04069"/>
    </source>
</evidence>
<dbReference type="Gene3D" id="3.40.190.10">
    <property type="entry name" value="Periplasmic binding protein-like II"/>
    <property type="match status" value="1"/>
</dbReference>
<reference evidence="3 4" key="1">
    <citation type="submission" date="2017-06" db="EMBL/GenBank/DDBJ databases">
        <title>Ensifer strains isolated from leguminous trees and herbs display diverse denitrification phenotypes with some acting as strong N2O sinks.</title>
        <authorList>
            <person name="Woliy K."/>
            <person name="Mania D."/>
            <person name="Bakken L.R."/>
            <person name="Frostegard A."/>
        </authorList>
    </citation>
    <scope>NUCLEOTIDE SEQUENCE [LARGE SCALE GENOMIC DNA]</scope>
    <source>
        <strain evidence="3 4">AC50a</strain>
    </source>
</reference>
<comment type="caution">
    <text evidence="3">The sequence shown here is derived from an EMBL/GenBank/DDBJ whole genome shotgun (WGS) entry which is preliminary data.</text>
</comment>
<sequence>MNFAPKLAKTLLSAAAIALVTTTAWAASLTVGGKNFTEQLIIAEITKQLLQSKGHTVDKKDGMGTKIVRAALENGEVDLYWEYTGTSLITFNKVTERLSPEETYNRVKELDGQKGLVWLAPSAANNTYAYVIKPGNAKTDGMETISDLAKAYNDGKDVLMGTTAEFPKRPDGLIGLEKVYGFETGRANIRPMDLGLAYNALANGDLDTIAAQATDGQIAALGLKTLKDDKGFFPNYALTPVVRKEVLDANPDLKETLEAVSKKLDDATMQRLNSQVDVEKKTIETVAADYLKSLGM</sequence>
<dbReference type="Pfam" id="PF04069">
    <property type="entry name" value="OpuAC"/>
    <property type="match status" value="1"/>
</dbReference>
<dbReference type="GO" id="GO:0043190">
    <property type="term" value="C:ATP-binding cassette (ABC) transporter complex"/>
    <property type="evidence" value="ECO:0007669"/>
    <property type="project" value="InterPro"/>
</dbReference>
<dbReference type="InterPro" id="IPR007210">
    <property type="entry name" value="ABC_Gly_betaine_transp_sub-bd"/>
</dbReference>
<feature type="chain" id="PRO_5014473466" evidence="1">
    <location>
        <begin position="27"/>
        <end position="296"/>
    </location>
</feature>
<evidence type="ECO:0000313" key="3">
    <source>
        <dbReference type="EMBL" id="PJR13298.1"/>
    </source>
</evidence>
<accession>A0A2J0YYE7</accession>
<gene>
    <name evidence="3" type="ORF">CEJ86_21305</name>
</gene>